<sequence>MTPSRLLVSILLLLISSLLQGNAEKVNELSREQKIEQELKRYAVPSLVNLLKKADAEGRVIPLESFSLTEPHRLLDAEIMSRPAGHVHPALLDERYYAVTEDRESQKGLSYMEELEDGLYYVILDSESRRPQFALCFQIWDSEWLYHYEYDDLGNLREVRSYAVELPLETSLRTYPNLREEYHYSELNKQSIFYRRFSHSGWTRGNIDYPYETEFRSHDGGKTMDLTVFPVLETGQRSGRPCLYYRTIDGWKVSGRLSGESFCVHLHGPYFRSTLVDGVDFPLETSLPEGDYLFKDFEQFFAYRYPDVRLDELTIEFLAFQDGFLTEARFWKGNRLLLEFKFLGYKGKGIDRSFSWQMTFPDALLLAEDEQYTANIDWPDYRSEVTLIYKGHKEKRRLTAKGMLDIRREGLLREPYFEDLHPLLKMYLIERLKEKETPPAQRRTYAVMPSQAADLQRIMDSSRPGDTIRLRAGTYRLDKPLKLMDKSYLTLLADLGVEVLISDPHAPVIEMIRGNQVRLEGFRAKHEAADGCSTPVISIKDSRHIVLRHLELDGSGTHAVRMSFSRDILVEHNYLHSNSHAAFEMQSALKNVVIRFNRIENNPQVFQDSFLSGTGEIEFYGNTGQPLTRQRCKKLEEKKGDRYVRCGRYQ</sequence>
<dbReference type="SUPFAM" id="SSF51126">
    <property type="entry name" value="Pectin lyase-like"/>
    <property type="match status" value="1"/>
</dbReference>
<protein>
    <recommendedName>
        <fullName evidence="3">Right handed beta helix domain-containing protein</fullName>
    </recommendedName>
</protein>
<dbReference type="EMBL" id="WBUI01000015">
    <property type="protein sequence ID" value="KAB2931123.1"/>
    <property type="molecule type" value="Genomic_DNA"/>
</dbReference>
<proteinExistence type="predicted"/>
<evidence type="ECO:0008006" key="3">
    <source>
        <dbReference type="Google" id="ProtNLM"/>
    </source>
</evidence>
<dbReference type="Proteomes" id="UP000460298">
    <property type="component" value="Unassembled WGS sequence"/>
</dbReference>
<organism evidence="1 2">
    <name type="scientific">Leptonema illini</name>
    <dbReference type="NCBI Taxonomy" id="183"/>
    <lineage>
        <taxon>Bacteria</taxon>
        <taxon>Pseudomonadati</taxon>
        <taxon>Spirochaetota</taxon>
        <taxon>Spirochaetia</taxon>
        <taxon>Leptospirales</taxon>
        <taxon>Leptospiraceae</taxon>
        <taxon>Leptonema</taxon>
    </lineage>
</organism>
<evidence type="ECO:0000313" key="2">
    <source>
        <dbReference type="Proteomes" id="UP000460298"/>
    </source>
</evidence>
<comment type="caution">
    <text evidence="1">The sequence shown here is derived from an EMBL/GenBank/DDBJ whole genome shotgun (WGS) entry which is preliminary data.</text>
</comment>
<evidence type="ECO:0000313" key="1">
    <source>
        <dbReference type="EMBL" id="KAB2931123.1"/>
    </source>
</evidence>
<name>A0A833LXK6_9LEPT</name>
<accession>A0A833LXK6</accession>
<reference evidence="1 2" key="1">
    <citation type="submission" date="2019-10" db="EMBL/GenBank/DDBJ databases">
        <title>Extracellular Electron Transfer in a Candidatus Methanoperedens spp. Enrichment Culture.</title>
        <authorList>
            <person name="Berger S."/>
            <person name="Rangel Shaw D."/>
            <person name="Berben T."/>
            <person name="In 'T Zandt M."/>
            <person name="Frank J."/>
            <person name="Reimann J."/>
            <person name="Jetten M.S.M."/>
            <person name="Welte C.U."/>
        </authorList>
    </citation>
    <scope>NUCLEOTIDE SEQUENCE [LARGE SCALE GENOMIC DNA]</scope>
    <source>
        <strain evidence="1">SB12</strain>
    </source>
</reference>
<dbReference type="AlphaFoldDB" id="A0A833LXK6"/>
<dbReference type="InterPro" id="IPR011050">
    <property type="entry name" value="Pectin_lyase_fold/virulence"/>
</dbReference>
<dbReference type="InterPro" id="IPR012334">
    <property type="entry name" value="Pectin_lyas_fold"/>
</dbReference>
<gene>
    <name evidence="1" type="ORF">F9K24_14305</name>
</gene>
<dbReference type="Gene3D" id="2.160.20.10">
    <property type="entry name" value="Single-stranded right-handed beta-helix, Pectin lyase-like"/>
    <property type="match status" value="1"/>
</dbReference>